<accession>A0A0R1VWE7</accession>
<dbReference type="Pfam" id="PF00004">
    <property type="entry name" value="AAA"/>
    <property type="match status" value="2"/>
</dbReference>
<keyword evidence="3" id="KW-0067">ATP-binding</keyword>
<dbReference type="CDD" id="cd00009">
    <property type="entry name" value="AAA"/>
    <property type="match status" value="2"/>
</dbReference>
<dbReference type="PANTHER" id="PTHR43392">
    <property type="entry name" value="AAA-TYPE ATPASE FAMILY PROTEIN / ANKYRIN REPEAT FAMILY PROTEIN"/>
    <property type="match status" value="1"/>
</dbReference>
<evidence type="ECO:0000256" key="1">
    <source>
        <dbReference type="ARBA" id="ARBA00010378"/>
    </source>
</evidence>
<dbReference type="PANTHER" id="PTHR43392:SF2">
    <property type="entry name" value="AAA-TYPE ATPASE FAMILY PROTEIN _ ANKYRIN REPEAT FAMILY PROTEIN"/>
    <property type="match status" value="1"/>
</dbReference>
<feature type="region of interest" description="Disordered" evidence="4">
    <location>
        <begin position="268"/>
        <end position="313"/>
    </location>
</feature>
<dbReference type="FunFam" id="3.40.50.300:FF:000216">
    <property type="entry name" value="Type VII secretion ATPase EccA"/>
    <property type="match status" value="2"/>
</dbReference>
<feature type="compositionally biased region" description="Polar residues" evidence="4">
    <location>
        <begin position="268"/>
        <end position="279"/>
    </location>
</feature>
<keyword evidence="2" id="KW-0547">Nucleotide-binding</keyword>
<dbReference type="GO" id="GO:0005524">
    <property type="term" value="F:ATP binding"/>
    <property type="evidence" value="ECO:0007669"/>
    <property type="project" value="UniProtKB-KW"/>
</dbReference>
<dbReference type="SMART" id="SM00382">
    <property type="entry name" value="AAA"/>
    <property type="match status" value="2"/>
</dbReference>
<evidence type="ECO:0000256" key="3">
    <source>
        <dbReference type="ARBA" id="ARBA00022840"/>
    </source>
</evidence>
<dbReference type="PRINTS" id="PR00819">
    <property type="entry name" value="CBXCFQXSUPER"/>
</dbReference>
<proteinExistence type="inferred from homology"/>
<sequence length="847" mass="93852">MRRAISVGKGFRKHSLQEAIKMAGAGDAIVFDAGDYEYPNGISISKGIDIIFRGNGDTAADVNLASYIVAKENSNVHIENMTITAGDSHNAVYAVGGSSVTMQNVAVKSESTKYPAVYIDGATVNASACEFRDQHLGAVNVMNQAEFSCDSSVVENLFISKATSHVNNSELSGYIAIVGEDAELHLDDAYIKNENSYANHDYLLAAYGGGQVFANSLHFEDPFSHLWVNHGYMQFINPQIGTSQTIEATSDEYSTIEGDADRIKITYPQAQTASSNSDETQTSEDSNDDNSEDTTETDTQNDEQQENQTEEQSALTELQNMIGLESVKETAKKFISLATYNKQREADGLPQLDQSLHSLFLGNPGTGKTTVARLLAKALFEEGVIAEDKLVEVSRQDLVSQNVGGTAIQTKQKLEEATGGVLFVDEAYTLYQDGSMNWGQEALDTILKYMEDHRDDLMIIFAGYTDEMKKFLSMNEGLASRVPNTFDFEDYSDDEIAQIGALQLHAKKFEFNEQLYHDVVVQAYNLTNDSSNGRWVRNFNEKLMRDVALYVIENHIQDTNAIPDELLTTMIGGSAEEKSNNVDQIVAELDAMIGLKSVKDFVHNLVKQVQADKALGESSFGAGNYHMVFEGEPGTGKTTVARIIAKIFYNLGILEKDTVKEVDRTDLVGAYIGHTEKNTKEVIENSLGGVLFVDEAYQLSSGGENDFGKQAIETMITELENHRGEFVAIFAGYTDDMEKFLQANSGLRSRVPLKIEFDSYTPEEIAQIVSLQLTHAKWTFNEGLLTGTVKSIYGRLPQEEQSNGRWARNYVEKLVRAQKVWIVEKQPEDMRDIPDDVVLDNALEYRQ</sequence>
<dbReference type="SUPFAM" id="SSF51126">
    <property type="entry name" value="Pectin lyase-like"/>
    <property type="match status" value="1"/>
</dbReference>
<evidence type="ECO:0000256" key="4">
    <source>
        <dbReference type="SAM" id="MobiDB-lite"/>
    </source>
</evidence>
<reference evidence="6 7" key="1">
    <citation type="journal article" date="2015" name="Genome Announc.">
        <title>Expanding the biotechnology potential of lactobacilli through comparative genomics of 213 strains and associated genera.</title>
        <authorList>
            <person name="Sun Z."/>
            <person name="Harris H.M."/>
            <person name="McCann A."/>
            <person name="Guo C."/>
            <person name="Argimon S."/>
            <person name="Zhang W."/>
            <person name="Yang X."/>
            <person name="Jeffery I.B."/>
            <person name="Cooney J.C."/>
            <person name="Kagawa T.F."/>
            <person name="Liu W."/>
            <person name="Song Y."/>
            <person name="Salvetti E."/>
            <person name="Wrobel A."/>
            <person name="Rasinkangas P."/>
            <person name="Parkhill J."/>
            <person name="Rea M.C."/>
            <person name="O'Sullivan O."/>
            <person name="Ritari J."/>
            <person name="Douillard F.P."/>
            <person name="Paul Ross R."/>
            <person name="Yang R."/>
            <person name="Briner A.E."/>
            <person name="Felis G.E."/>
            <person name="de Vos W.M."/>
            <person name="Barrangou R."/>
            <person name="Klaenhammer T.R."/>
            <person name="Caufield P.W."/>
            <person name="Cui Y."/>
            <person name="Zhang H."/>
            <person name="O'Toole P.W."/>
        </authorList>
    </citation>
    <scope>NUCLEOTIDE SEQUENCE [LARGE SCALE GENOMIC DNA]</scope>
    <source>
        <strain evidence="6 7">DSM 5007</strain>
    </source>
</reference>
<keyword evidence="7" id="KW-1185">Reference proteome</keyword>
<dbReference type="Proteomes" id="UP000051820">
    <property type="component" value="Unassembled WGS sequence"/>
</dbReference>
<dbReference type="InterPro" id="IPR003959">
    <property type="entry name" value="ATPase_AAA_core"/>
</dbReference>
<dbReference type="Gene3D" id="1.10.8.60">
    <property type="match status" value="2"/>
</dbReference>
<dbReference type="Gene3D" id="3.40.50.300">
    <property type="entry name" value="P-loop containing nucleotide triphosphate hydrolases"/>
    <property type="match status" value="2"/>
</dbReference>
<evidence type="ECO:0000313" key="7">
    <source>
        <dbReference type="Proteomes" id="UP000051820"/>
    </source>
</evidence>
<dbReference type="InterPro" id="IPR050773">
    <property type="entry name" value="CbxX/CfxQ_RuBisCO_ESX"/>
</dbReference>
<dbReference type="InterPro" id="IPR011050">
    <property type="entry name" value="Pectin_lyase_fold/virulence"/>
</dbReference>
<dbReference type="OrthoDB" id="9806903at2"/>
<organism evidence="6 7">
    <name type="scientific">Paucilactobacillus suebicus DSM 5007 = KCTC 3549</name>
    <dbReference type="NCBI Taxonomy" id="1423807"/>
    <lineage>
        <taxon>Bacteria</taxon>
        <taxon>Bacillati</taxon>
        <taxon>Bacillota</taxon>
        <taxon>Bacilli</taxon>
        <taxon>Lactobacillales</taxon>
        <taxon>Lactobacillaceae</taxon>
        <taxon>Paucilactobacillus</taxon>
    </lineage>
</organism>
<dbReference type="SUPFAM" id="SSF52540">
    <property type="entry name" value="P-loop containing nucleoside triphosphate hydrolases"/>
    <property type="match status" value="2"/>
</dbReference>
<evidence type="ECO:0000259" key="5">
    <source>
        <dbReference type="SMART" id="SM00382"/>
    </source>
</evidence>
<name>A0A0R1VWE7_9LACO</name>
<dbReference type="RefSeq" id="WP_010622596.1">
    <property type="nucleotide sequence ID" value="NZ_AZGF01000032.1"/>
</dbReference>
<dbReference type="AlphaFoldDB" id="A0A0R1VWE7"/>
<evidence type="ECO:0000313" key="6">
    <source>
        <dbReference type="EMBL" id="KRM09946.1"/>
    </source>
</evidence>
<dbReference type="InterPro" id="IPR027417">
    <property type="entry name" value="P-loop_NTPase"/>
</dbReference>
<dbReference type="EMBL" id="AZGF01000032">
    <property type="protein sequence ID" value="KRM09946.1"/>
    <property type="molecule type" value="Genomic_DNA"/>
</dbReference>
<feature type="domain" description="AAA+ ATPase" evidence="5">
    <location>
        <begin position="623"/>
        <end position="761"/>
    </location>
</feature>
<gene>
    <name evidence="6" type="ORF">FD16_GL001486</name>
</gene>
<dbReference type="InterPro" id="IPR003593">
    <property type="entry name" value="AAA+_ATPase"/>
</dbReference>
<feature type="compositionally biased region" description="Acidic residues" evidence="4">
    <location>
        <begin position="281"/>
        <end position="309"/>
    </location>
</feature>
<comment type="caution">
    <text evidence="6">The sequence shown here is derived from an EMBL/GenBank/DDBJ whole genome shotgun (WGS) entry which is preliminary data.</text>
</comment>
<dbReference type="eggNOG" id="COG0464">
    <property type="taxonomic scope" value="Bacteria"/>
</dbReference>
<dbReference type="PATRIC" id="fig|1423807.3.peg.1521"/>
<evidence type="ECO:0000256" key="2">
    <source>
        <dbReference type="ARBA" id="ARBA00022741"/>
    </source>
</evidence>
<dbReference type="InterPro" id="IPR000641">
    <property type="entry name" value="CbxX/CfxQ"/>
</dbReference>
<dbReference type="STRING" id="1423807.FD16_GL001486"/>
<dbReference type="GO" id="GO:0016887">
    <property type="term" value="F:ATP hydrolysis activity"/>
    <property type="evidence" value="ECO:0007669"/>
    <property type="project" value="InterPro"/>
</dbReference>
<comment type="similarity">
    <text evidence="1">Belongs to the CbxX/CfxQ family.</text>
</comment>
<protein>
    <submittedName>
        <fullName evidence="6">Stage V sporulation protein K</fullName>
    </submittedName>
</protein>
<feature type="domain" description="AAA+ ATPase" evidence="5">
    <location>
        <begin position="354"/>
        <end position="492"/>
    </location>
</feature>